<dbReference type="InterPro" id="IPR011747">
    <property type="entry name" value="CHP02241"/>
</dbReference>
<proteinExistence type="predicted"/>
<protein>
    <recommendedName>
        <fullName evidence="3">Phage tail protein</fullName>
    </recommendedName>
</protein>
<evidence type="ECO:0008006" key="3">
    <source>
        <dbReference type="Google" id="ProtNLM"/>
    </source>
</evidence>
<dbReference type="KEGG" id="aja:AJAP_22995"/>
<accession>A0A075UYG9</accession>
<dbReference type="AlphaFoldDB" id="A0A075UYG9"/>
<name>A0A075UYG9_9PSEU</name>
<sequence>MPDAEEAVAVCYVVKLDDKNLGNLGAFSSCDGLGCEFVMEQREEGGNNGMVWQLPTRIKYSNIKLSRPVTEASSQITKWFAGMAGGIERKTATIEARTLDGTVIASWSLEGVVPVRWSGPQLSPDSPKVATETLELAHHGFLSPAKKG</sequence>
<evidence type="ECO:0000313" key="1">
    <source>
        <dbReference type="EMBL" id="AIG77454.1"/>
    </source>
</evidence>
<dbReference type="NCBIfam" id="TIGR02241">
    <property type="entry name" value="conserved hypothetical phage tail region protein"/>
    <property type="match status" value="1"/>
</dbReference>
<reference evidence="1 2" key="1">
    <citation type="journal article" date="2014" name="J. Biotechnol.">
        <title>Complete genome sequence of the actinobacterium Amycolatopsis japonica MG417-CF17(T) (=DSM 44213T) producing (S,S)-N,N'-ethylenediaminedisuccinic acid.</title>
        <authorList>
            <person name="Stegmann E."/>
            <person name="Albersmeier A."/>
            <person name="Spohn M."/>
            <person name="Gert H."/>
            <person name="Weber T."/>
            <person name="Wohlleben W."/>
            <person name="Kalinowski J."/>
            <person name="Ruckert C."/>
        </authorList>
    </citation>
    <scope>NUCLEOTIDE SEQUENCE [LARGE SCALE GENOMIC DNA]</scope>
    <source>
        <strain evidence="2">MG417-CF17 (DSM 44213)</strain>
    </source>
</reference>
<dbReference type="RefSeq" id="WP_016333594.1">
    <property type="nucleotide sequence ID" value="NZ_CP008953.1"/>
</dbReference>
<dbReference type="eggNOG" id="ENOG5032RVA">
    <property type="taxonomic scope" value="Bacteria"/>
</dbReference>
<dbReference type="PANTHER" id="PTHR38009">
    <property type="entry name" value="CONSERVED HYPOTHETICAL PHAGE TAIL PROTEIN"/>
    <property type="match status" value="1"/>
</dbReference>
<dbReference type="InterPro" id="IPR010667">
    <property type="entry name" value="Phage_T4_Gp19"/>
</dbReference>
<dbReference type="PANTHER" id="PTHR38009:SF1">
    <property type="entry name" value="CONSERVED HYPOTHETICAL PHAGE TAIL PROTEIN"/>
    <property type="match status" value="1"/>
</dbReference>
<organism evidence="1 2">
    <name type="scientific">Amycolatopsis japonica</name>
    <dbReference type="NCBI Taxonomy" id="208439"/>
    <lineage>
        <taxon>Bacteria</taxon>
        <taxon>Bacillati</taxon>
        <taxon>Actinomycetota</taxon>
        <taxon>Actinomycetes</taxon>
        <taxon>Pseudonocardiales</taxon>
        <taxon>Pseudonocardiaceae</taxon>
        <taxon>Amycolatopsis</taxon>
        <taxon>Amycolatopsis japonica group</taxon>
    </lineage>
</organism>
<dbReference type="HOGENOM" id="CLU_101335_0_0_11"/>
<dbReference type="STRING" id="208439.AJAP_22995"/>
<dbReference type="EMBL" id="CP008953">
    <property type="protein sequence ID" value="AIG77454.1"/>
    <property type="molecule type" value="Genomic_DNA"/>
</dbReference>
<gene>
    <name evidence="1" type="ORF">AJAP_22995</name>
</gene>
<dbReference type="GO" id="GO:0005198">
    <property type="term" value="F:structural molecule activity"/>
    <property type="evidence" value="ECO:0007669"/>
    <property type="project" value="InterPro"/>
</dbReference>
<dbReference type="Pfam" id="PF06841">
    <property type="entry name" value="Phage_T4_gp19"/>
    <property type="match status" value="1"/>
</dbReference>
<dbReference type="Proteomes" id="UP000028492">
    <property type="component" value="Chromosome"/>
</dbReference>
<keyword evidence="2" id="KW-1185">Reference proteome</keyword>
<evidence type="ECO:0000313" key="2">
    <source>
        <dbReference type="Proteomes" id="UP000028492"/>
    </source>
</evidence>